<keyword evidence="4 5" id="KW-0238">DNA-binding</keyword>
<evidence type="ECO:0000256" key="2">
    <source>
        <dbReference type="ARBA" id="ARBA00022771"/>
    </source>
</evidence>
<dbReference type="SMART" id="SM00692">
    <property type="entry name" value="DM3"/>
    <property type="match status" value="1"/>
</dbReference>
<dbReference type="PANTHER" id="PTHR46927:SF3">
    <property type="entry name" value="THAP-TYPE DOMAIN-CONTAINING PROTEIN"/>
    <property type="match status" value="1"/>
</dbReference>
<dbReference type="SMART" id="SM00980">
    <property type="entry name" value="THAP"/>
    <property type="match status" value="1"/>
</dbReference>
<evidence type="ECO:0000256" key="1">
    <source>
        <dbReference type="ARBA" id="ARBA00022723"/>
    </source>
</evidence>
<dbReference type="InterPro" id="IPR052224">
    <property type="entry name" value="THAP_domain_protein"/>
</dbReference>
<keyword evidence="2 5" id="KW-0863">Zinc-finger</keyword>
<keyword evidence="8" id="KW-1185">Reference proteome</keyword>
<proteinExistence type="predicted"/>
<evidence type="ECO:0000256" key="3">
    <source>
        <dbReference type="ARBA" id="ARBA00022833"/>
    </source>
</evidence>
<dbReference type="AlphaFoldDB" id="A0AAN7VMY3"/>
<keyword evidence="1" id="KW-0479">Metal-binding</keyword>
<dbReference type="GO" id="GO:0008270">
    <property type="term" value="F:zinc ion binding"/>
    <property type="evidence" value="ECO:0007669"/>
    <property type="project" value="UniProtKB-KW"/>
</dbReference>
<evidence type="ECO:0000313" key="7">
    <source>
        <dbReference type="EMBL" id="KAK5648099.1"/>
    </source>
</evidence>
<evidence type="ECO:0000313" key="8">
    <source>
        <dbReference type="Proteomes" id="UP001329430"/>
    </source>
</evidence>
<dbReference type="Gene3D" id="6.20.210.20">
    <property type="entry name" value="THAP domain"/>
    <property type="match status" value="1"/>
</dbReference>
<gene>
    <name evidence="7" type="ORF">RI129_002991</name>
</gene>
<keyword evidence="3" id="KW-0862">Zinc</keyword>
<dbReference type="EMBL" id="JAVRBK010000002">
    <property type="protein sequence ID" value="KAK5648099.1"/>
    <property type="molecule type" value="Genomic_DNA"/>
</dbReference>
<sequence length="239" mass="27775">MPEKRKCFICPQVLRKNEKISLHSFPKNPDASSKWRTFCDLMESDNVNKLHICSLHFTADDFVNYDARIRGECLILKFGAVPSILLPIDNAKGLELPITETTTVTQTLFDEQHQSIPIEVVECVHIANNTFATPRKRRFYEPRYIGDIKSPDISTPKRAKRCLLLTKKKIKKQHKQIKLLQQRTRRLKLKVQSMKGIISHLERNNLITSEAADNLMVIPYYIYLDLMSTNLLDYPQFMV</sequence>
<reference evidence="7 8" key="1">
    <citation type="journal article" date="2024" name="Insects">
        <title>An Improved Chromosome-Level Genome Assembly of the Firefly Pyrocoelia pectoralis.</title>
        <authorList>
            <person name="Fu X."/>
            <person name="Meyer-Rochow V.B."/>
            <person name="Ballantyne L."/>
            <person name="Zhu X."/>
        </authorList>
    </citation>
    <scope>NUCLEOTIDE SEQUENCE [LARGE SCALE GENOMIC DNA]</scope>
    <source>
        <strain evidence="7">XCY_ONT2</strain>
    </source>
</reference>
<feature type="domain" description="THAP-type" evidence="6">
    <location>
        <begin position="1"/>
        <end position="85"/>
    </location>
</feature>
<dbReference type="InterPro" id="IPR006612">
    <property type="entry name" value="THAP_Znf"/>
</dbReference>
<evidence type="ECO:0000256" key="4">
    <source>
        <dbReference type="ARBA" id="ARBA00023125"/>
    </source>
</evidence>
<name>A0AAN7VMY3_9COLE</name>
<protein>
    <recommendedName>
        <fullName evidence="6">THAP-type domain-containing protein</fullName>
    </recommendedName>
</protein>
<evidence type="ECO:0000256" key="5">
    <source>
        <dbReference type="PROSITE-ProRule" id="PRU00309"/>
    </source>
</evidence>
<evidence type="ECO:0000259" key="6">
    <source>
        <dbReference type="PROSITE" id="PS50950"/>
    </source>
</evidence>
<dbReference type="GO" id="GO:0003677">
    <property type="term" value="F:DNA binding"/>
    <property type="evidence" value="ECO:0007669"/>
    <property type="project" value="UniProtKB-UniRule"/>
</dbReference>
<dbReference type="PROSITE" id="PS50950">
    <property type="entry name" value="ZF_THAP"/>
    <property type="match status" value="1"/>
</dbReference>
<dbReference type="InterPro" id="IPR038441">
    <property type="entry name" value="THAP_Znf_sf"/>
</dbReference>
<comment type="caution">
    <text evidence="7">The sequence shown here is derived from an EMBL/GenBank/DDBJ whole genome shotgun (WGS) entry which is preliminary data.</text>
</comment>
<dbReference type="Proteomes" id="UP001329430">
    <property type="component" value="Chromosome 2"/>
</dbReference>
<dbReference type="Pfam" id="PF05485">
    <property type="entry name" value="THAP"/>
    <property type="match status" value="1"/>
</dbReference>
<accession>A0AAN7VMY3</accession>
<dbReference type="PANTHER" id="PTHR46927">
    <property type="entry name" value="AGAP005574-PA"/>
    <property type="match status" value="1"/>
</dbReference>
<dbReference type="SUPFAM" id="SSF57716">
    <property type="entry name" value="Glucocorticoid receptor-like (DNA-binding domain)"/>
    <property type="match status" value="1"/>
</dbReference>
<organism evidence="7 8">
    <name type="scientific">Pyrocoelia pectoralis</name>
    <dbReference type="NCBI Taxonomy" id="417401"/>
    <lineage>
        <taxon>Eukaryota</taxon>
        <taxon>Metazoa</taxon>
        <taxon>Ecdysozoa</taxon>
        <taxon>Arthropoda</taxon>
        <taxon>Hexapoda</taxon>
        <taxon>Insecta</taxon>
        <taxon>Pterygota</taxon>
        <taxon>Neoptera</taxon>
        <taxon>Endopterygota</taxon>
        <taxon>Coleoptera</taxon>
        <taxon>Polyphaga</taxon>
        <taxon>Elateriformia</taxon>
        <taxon>Elateroidea</taxon>
        <taxon>Lampyridae</taxon>
        <taxon>Lampyrinae</taxon>
        <taxon>Pyrocoelia</taxon>
    </lineage>
</organism>